<evidence type="ECO:0000256" key="10">
    <source>
        <dbReference type="ARBA" id="ARBA00023180"/>
    </source>
</evidence>
<evidence type="ECO:0000256" key="14">
    <source>
        <dbReference type="SAM" id="Phobius"/>
    </source>
</evidence>
<organism evidence="18 19">
    <name type="scientific">Hymenochirus boettgeri</name>
    <name type="common">Congo dwarf clawed frog</name>
    <dbReference type="NCBI Taxonomy" id="247094"/>
    <lineage>
        <taxon>Eukaryota</taxon>
        <taxon>Metazoa</taxon>
        <taxon>Chordata</taxon>
        <taxon>Craniata</taxon>
        <taxon>Vertebrata</taxon>
        <taxon>Euteleostomi</taxon>
        <taxon>Amphibia</taxon>
        <taxon>Batrachia</taxon>
        <taxon>Anura</taxon>
        <taxon>Pipoidea</taxon>
        <taxon>Pipidae</taxon>
        <taxon>Pipinae</taxon>
        <taxon>Hymenochirus</taxon>
    </lineage>
</organism>
<accession>A0A8T2JKY4</accession>
<evidence type="ECO:0000313" key="19">
    <source>
        <dbReference type="Proteomes" id="UP000812440"/>
    </source>
</evidence>
<dbReference type="InterPro" id="IPR002172">
    <property type="entry name" value="LDrepeatLR_classA_rpt"/>
</dbReference>
<dbReference type="InterPro" id="IPR011106">
    <property type="entry name" value="MANSC_N"/>
</dbReference>
<comment type="subcellular location">
    <subcellularLocation>
        <location evidence="1">Membrane</location>
        <topology evidence="1">Single-pass type I membrane protein</topology>
    </subcellularLocation>
</comment>
<dbReference type="InterPro" id="IPR036055">
    <property type="entry name" value="LDL_receptor-like_sf"/>
</dbReference>
<comment type="similarity">
    <text evidence="2">Belongs to the LDLR family.</text>
</comment>
<feature type="disulfide bond" evidence="12">
    <location>
        <begin position="342"/>
        <end position="354"/>
    </location>
</feature>
<dbReference type="OrthoDB" id="10037294at2759"/>
<evidence type="ECO:0000256" key="11">
    <source>
        <dbReference type="ARBA" id="ARBA00074260"/>
    </source>
</evidence>
<feature type="disulfide bond" evidence="12">
    <location>
        <begin position="349"/>
        <end position="367"/>
    </location>
</feature>
<evidence type="ECO:0000256" key="9">
    <source>
        <dbReference type="ARBA" id="ARBA00023170"/>
    </source>
</evidence>
<evidence type="ECO:0000256" key="1">
    <source>
        <dbReference type="ARBA" id="ARBA00004479"/>
    </source>
</evidence>
<dbReference type="SUPFAM" id="SSF49299">
    <property type="entry name" value="PKD domain"/>
    <property type="match status" value="1"/>
</dbReference>
<dbReference type="CDD" id="cd00146">
    <property type="entry name" value="PKD"/>
    <property type="match status" value="1"/>
</dbReference>
<evidence type="ECO:0000256" key="13">
    <source>
        <dbReference type="SAM" id="MobiDB-lite"/>
    </source>
</evidence>
<dbReference type="PANTHER" id="PTHR46876">
    <property type="entry name" value="LOW-DENSITY LIPOPROTEIN RECEPTOR-RELATED PROTEIN 11"/>
    <property type="match status" value="1"/>
</dbReference>
<keyword evidence="8 12" id="KW-1015">Disulfide bond</keyword>
<evidence type="ECO:0000256" key="4">
    <source>
        <dbReference type="ARBA" id="ARBA00022692"/>
    </source>
</evidence>
<evidence type="ECO:0000259" key="16">
    <source>
        <dbReference type="PROSITE" id="PS50093"/>
    </source>
</evidence>
<proteinExistence type="inferred from homology"/>
<dbReference type="Pfam" id="PF07502">
    <property type="entry name" value="MANEC"/>
    <property type="match status" value="1"/>
</dbReference>
<evidence type="ECO:0000256" key="6">
    <source>
        <dbReference type="ARBA" id="ARBA00022989"/>
    </source>
</evidence>
<dbReference type="AlphaFoldDB" id="A0A8T2JKY4"/>
<keyword evidence="5 15" id="KW-0732">Signal</keyword>
<dbReference type="SMART" id="SM00192">
    <property type="entry name" value="LDLa"/>
    <property type="match status" value="1"/>
</dbReference>
<dbReference type="Gene3D" id="4.10.400.10">
    <property type="entry name" value="Low-density Lipoprotein Receptor"/>
    <property type="match status" value="1"/>
</dbReference>
<gene>
    <name evidence="18" type="ORF">GDO86_009546</name>
</gene>
<dbReference type="PROSITE" id="PS50068">
    <property type="entry name" value="LDLRA_2"/>
    <property type="match status" value="1"/>
</dbReference>
<dbReference type="PROSITE" id="PS01209">
    <property type="entry name" value="LDLRA_1"/>
    <property type="match status" value="1"/>
</dbReference>
<evidence type="ECO:0000256" key="12">
    <source>
        <dbReference type="PROSITE-ProRule" id="PRU00124"/>
    </source>
</evidence>
<feature type="chain" id="PRO_5035925325" description="Low-density lipoprotein receptor-related protein 11" evidence="15">
    <location>
        <begin position="33"/>
        <end position="547"/>
    </location>
</feature>
<evidence type="ECO:0000313" key="18">
    <source>
        <dbReference type="EMBL" id="KAG8444398.1"/>
    </source>
</evidence>
<dbReference type="GO" id="GO:0016020">
    <property type="term" value="C:membrane"/>
    <property type="evidence" value="ECO:0007669"/>
    <property type="project" value="UniProtKB-SubCell"/>
</dbReference>
<evidence type="ECO:0000256" key="15">
    <source>
        <dbReference type="SAM" id="SignalP"/>
    </source>
</evidence>
<keyword evidence="7 14" id="KW-0472">Membrane</keyword>
<keyword evidence="6 14" id="KW-1133">Transmembrane helix</keyword>
<dbReference type="Pfam" id="PF22352">
    <property type="entry name" value="K319L-like_PKD"/>
    <property type="match status" value="1"/>
</dbReference>
<evidence type="ECO:0000256" key="5">
    <source>
        <dbReference type="ARBA" id="ARBA00022729"/>
    </source>
</evidence>
<reference evidence="18" key="1">
    <citation type="thesis" date="2020" institute="ProQuest LLC" country="789 East Eisenhower Parkway, Ann Arbor, MI, USA">
        <title>Comparative Genomics and Chromosome Evolution.</title>
        <authorList>
            <person name="Mudd A.B."/>
        </authorList>
    </citation>
    <scope>NUCLEOTIDE SEQUENCE</scope>
    <source>
        <strain evidence="18">Female2</strain>
        <tissue evidence="18">Blood</tissue>
    </source>
</reference>
<dbReference type="FunFam" id="4.10.400.10:FF:000067">
    <property type="entry name" value="Serine peptidase inhibitor, Kunitz type 1"/>
    <property type="match status" value="1"/>
</dbReference>
<name>A0A8T2JKY4_9PIPI</name>
<dbReference type="CDD" id="cd00112">
    <property type="entry name" value="LDLa"/>
    <property type="match status" value="1"/>
</dbReference>
<comment type="caution">
    <text evidence="18">The sequence shown here is derived from an EMBL/GenBank/DDBJ whole genome shotgun (WGS) entry which is preliminary data.</text>
</comment>
<evidence type="ECO:0000256" key="8">
    <source>
        <dbReference type="ARBA" id="ARBA00023157"/>
    </source>
</evidence>
<feature type="transmembrane region" description="Helical" evidence="14">
    <location>
        <begin position="499"/>
        <end position="522"/>
    </location>
</feature>
<dbReference type="InterPro" id="IPR000601">
    <property type="entry name" value="PKD_dom"/>
</dbReference>
<dbReference type="Proteomes" id="UP000812440">
    <property type="component" value="Chromosome 5"/>
</dbReference>
<dbReference type="InterPro" id="IPR023415">
    <property type="entry name" value="LDLR_class-A_CS"/>
</dbReference>
<feature type="region of interest" description="Disordered" evidence="13">
    <location>
        <begin position="64"/>
        <end position="96"/>
    </location>
</feature>
<dbReference type="Gene3D" id="2.60.40.10">
    <property type="entry name" value="Immunoglobulins"/>
    <property type="match status" value="1"/>
</dbReference>
<evidence type="ECO:0000259" key="17">
    <source>
        <dbReference type="PROSITE" id="PS50986"/>
    </source>
</evidence>
<feature type="signal peptide" evidence="15">
    <location>
        <begin position="1"/>
        <end position="32"/>
    </location>
</feature>
<feature type="domain" description="MANSC" evidence="17">
    <location>
        <begin position="133"/>
        <end position="212"/>
    </location>
</feature>
<feature type="disulfide bond" evidence="12">
    <location>
        <begin position="361"/>
        <end position="376"/>
    </location>
</feature>
<dbReference type="FunFam" id="2.60.40.10:FF:000061">
    <property type="entry name" value="Dyslexia-associated protein KIAA0319 homolog"/>
    <property type="match status" value="1"/>
</dbReference>
<evidence type="ECO:0000256" key="2">
    <source>
        <dbReference type="ARBA" id="ARBA00009939"/>
    </source>
</evidence>
<evidence type="ECO:0000256" key="3">
    <source>
        <dbReference type="ARBA" id="ARBA00022553"/>
    </source>
</evidence>
<dbReference type="PANTHER" id="PTHR46876:SF1">
    <property type="entry name" value="LOW-DENSITY LIPOPROTEIN RECEPTOR-RELATED PROTEIN 11"/>
    <property type="match status" value="1"/>
</dbReference>
<dbReference type="InterPro" id="IPR035986">
    <property type="entry name" value="PKD_dom_sf"/>
</dbReference>
<keyword evidence="10" id="KW-0325">Glycoprotein</keyword>
<dbReference type="InterPro" id="IPR013980">
    <property type="entry name" value="MANSC_dom"/>
</dbReference>
<dbReference type="SMART" id="SM00765">
    <property type="entry name" value="MANEC"/>
    <property type="match status" value="1"/>
</dbReference>
<feature type="compositionally biased region" description="Basic and acidic residues" evidence="13">
    <location>
        <begin position="64"/>
        <end position="84"/>
    </location>
</feature>
<keyword evidence="19" id="KW-1185">Reference proteome</keyword>
<dbReference type="InterPro" id="IPR013783">
    <property type="entry name" value="Ig-like_fold"/>
</dbReference>
<feature type="domain" description="PKD" evidence="16">
    <location>
        <begin position="259"/>
        <end position="328"/>
    </location>
</feature>
<dbReference type="SUPFAM" id="SSF57424">
    <property type="entry name" value="LDL receptor-like module"/>
    <property type="match status" value="1"/>
</dbReference>
<dbReference type="Pfam" id="PF00057">
    <property type="entry name" value="Ldl_recept_a"/>
    <property type="match status" value="1"/>
</dbReference>
<dbReference type="EMBL" id="JAACNH010000004">
    <property type="protein sequence ID" value="KAG8444398.1"/>
    <property type="molecule type" value="Genomic_DNA"/>
</dbReference>
<protein>
    <recommendedName>
        <fullName evidence="11">Low-density lipoprotein receptor-related protein 11</fullName>
    </recommendedName>
</protein>
<dbReference type="PROSITE" id="PS50986">
    <property type="entry name" value="MANSC"/>
    <property type="match status" value="1"/>
</dbReference>
<keyword evidence="3" id="KW-0597">Phosphoprotein</keyword>
<evidence type="ECO:0000256" key="7">
    <source>
        <dbReference type="ARBA" id="ARBA00023136"/>
    </source>
</evidence>
<sequence>MTSNHPGKGARPLIPCLISLVAFLLSCPMGGCRRGSYGSPAPQLTDLRSQISGVEELLEEFRKQLQQQRHQDGYEKQRSRPIPERDEEGMDLGSDHRQVDTTKHRDLEEEAFHGVGIRPGGVDSGEDLCNFNQLEDHIIRTKDSLEAGATFLKAPTEVSTWRQCLEVCCARERCSAAVVERSGRGLSCFLFDCTYRGRNVCQFSPHRDYSSYIMSGRNTTTAWPLGGALHPKAAQQENDNLPHSNAGQDVVLQLPIDWVILDGRESNDDHGIIQYDWSLLRGDPLVDMKVLQPGTLKLSHLQEGVYTLQLTVTDTSGQKSSDNVSVSVIPAEHHDTACMGTCSRYQFICDDGCCIDITLACDRVIQCQDGSDEAFCQNLNSRRKTIVHISESTKKQDAVGDTREAGNHLSIENAKNTNKKNLLSENIQKINPVTQELNHKMLSPGTDLQPTTMEPKGQIKNTLGTASSKLDQDTDINDFLNSKDIPQGSGHPHPETGAVLPLALGLLITALLLLMVACRLHLVKQKLKKARPLTTEESDYLINGMYL</sequence>
<keyword evidence="4 14" id="KW-0812">Transmembrane</keyword>
<dbReference type="PROSITE" id="PS50093">
    <property type="entry name" value="PKD"/>
    <property type="match status" value="1"/>
</dbReference>
<keyword evidence="9" id="KW-0675">Receptor</keyword>